<dbReference type="GO" id="GO:0016853">
    <property type="term" value="F:isomerase activity"/>
    <property type="evidence" value="ECO:0007669"/>
    <property type="project" value="UniProtKB-KW"/>
</dbReference>
<evidence type="ECO:0000256" key="3">
    <source>
        <dbReference type="PIRSR" id="PIRSR016184-1"/>
    </source>
</evidence>
<gene>
    <name evidence="4" type="ORF">LF41_1187</name>
</gene>
<comment type="similarity">
    <text evidence="1">Belongs to the PhzF family.</text>
</comment>
<dbReference type="SUPFAM" id="SSF54506">
    <property type="entry name" value="Diaminopimelate epimerase-like"/>
    <property type="match status" value="1"/>
</dbReference>
<evidence type="ECO:0000256" key="2">
    <source>
        <dbReference type="ARBA" id="ARBA00023235"/>
    </source>
</evidence>
<dbReference type="AlphaFoldDB" id="A0A0A2X609"/>
<protein>
    <submittedName>
        <fullName evidence="4">Phenazine biosynthesis PhzC/PhzF protein</fullName>
    </submittedName>
</protein>
<dbReference type="eggNOG" id="COG0384">
    <property type="taxonomic scope" value="Bacteria"/>
</dbReference>
<dbReference type="Proteomes" id="UP000030518">
    <property type="component" value="Unassembled WGS sequence"/>
</dbReference>
<sequence length="291" mass="30728">MSTKPQGWIVHAFTEGGGGGNPAGVVVDADGLDAAARLRIAARVGLSETAFVSASATETVRLEFFTPTRQIAHCGHATIATFALLKSLGRIGEGHLSKETIEGPRAVIVEGDRVSMEQRAPRFEPIAPRGREGARISASLAGTRLHDMRIVDTGNRFAVLEVESREALAAVDPDQTAIAYISESLDLVGYYVYSREGAPAGRVATTRMFAPRYGIDEEAATGMAAGPLACVLFDRFCIGPTLAVEQGALMAVPSPSAIHVRLDLVDGVISRLFAGGSARVERRVAVDLETA</sequence>
<dbReference type="Gene3D" id="3.10.310.10">
    <property type="entry name" value="Diaminopimelate Epimerase, Chain A, domain 1"/>
    <property type="match status" value="2"/>
</dbReference>
<dbReference type="InterPro" id="IPR003719">
    <property type="entry name" value="Phenazine_PhzF-like"/>
</dbReference>
<keyword evidence="5" id="KW-1185">Reference proteome</keyword>
<keyword evidence="2" id="KW-0413">Isomerase</keyword>
<organism evidence="4 5">
    <name type="scientific">Lysobacter dokdonensis DS-58</name>
    <dbReference type="NCBI Taxonomy" id="1300345"/>
    <lineage>
        <taxon>Bacteria</taxon>
        <taxon>Pseudomonadati</taxon>
        <taxon>Pseudomonadota</taxon>
        <taxon>Gammaproteobacteria</taxon>
        <taxon>Lysobacterales</taxon>
        <taxon>Lysobacteraceae</taxon>
        <taxon>Noviluteimonas</taxon>
    </lineage>
</organism>
<dbReference type="RefSeq" id="WP_036165239.1">
    <property type="nucleotide sequence ID" value="NZ_JRKJ01000002.1"/>
</dbReference>
<dbReference type="PATRIC" id="fig|1300345.3.peg.488"/>
<dbReference type="GO" id="GO:0005737">
    <property type="term" value="C:cytoplasm"/>
    <property type="evidence" value="ECO:0007669"/>
    <property type="project" value="TreeGrafter"/>
</dbReference>
<dbReference type="STRING" id="1300345.LF41_1187"/>
<dbReference type="EMBL" id="JRKJ01000002">
    <property type="protein sequence ID" value="KGQ20649.1"/>
    <property type="molecule type" value="Genomic_DNA"/>
</dbReference>
<dbReference type="NCBIfam" id="TIGR00654">
    <property type="entry name" value="PhzF_family"/>
    <property type="match status" value="1"/>
</dbReference>
<comment type="caution">
    <text evidence="4">The sequence shown here is derived from an EMBL/GenBank/DDBJ whole genome shotgun (WGS) entry which is preliminary data.</text>
</comment>
<dbReference type="PANTHER" id="PTHR13774">
    <property type="entry name" value="PHENAZINE BIOSYNTHESIS PROTEIN"/>
    <property type="match status" value="1"/>
</dbReference>
<evidence type="ECO:0000313" key="5">
    <source>
        <dbReference type="Proteomes" id="UP000030518"/>
    </source>
</evidence>
<reference evidence="4 5" key="1">
    <citation type="submission" date="2014-09" db="EMBL/GenBank/DDBJ databases">
        <title>Genome sequences of Lysobacter dokdonensis DS-58.</title>
        <authorList>
            <person name="Kim J.F."/>
            <person name="Kwak M.-J."/>
        </authorList>
    </citation>
    <scope>NUCLEOTIDE SEQUENCE [LARGE SCALE GENOMIC DNA]</scope>
    <source>
        <strain evidence="4 5">DS-58</strain>
    </source>
</reference>
<evidence type="ECO:0000256" key="1">
    <source>
        <dbReference type="ARBA" id="ARBA00008270"/>
    </source>
</evidence>
<dbReference type="PIRSF" id="PIRSF016184">
    <property type="entry name" value="PhzC_PhzF"/>
    <property type="match status" value="1"/>
</dbReference>
<proteinExistence type="inferred from homology"/>
<evidence type="ECO:0000313" key="4">
    <source>
        <dbReference type="EMBL" id="KGQ20649.1"/>
    </source>
</evidence>
<dbReference type="OrthoDB" id="9788221at2"/>
<name>A0A0A2X609_9GAMM</name>
<accession>A0A0A2X609</accession>
<dbReference type="Pfam" id="PF02567">
    <property type="entry name" value="PhzC-PhzF"/>
    <property type="match status" value="1"/>
</dbReference>
<dbReference type="PANTHER" id="PTHR13774:SF39">
    <property type="entry name" value="BIOSYNTHESIS PROTEIN, PUTATIVE-RELATED"/>
    <property type="match status" value="1"/>
</dbReference>
<feature type="active site" evidence="3">
    <location>
        <position position="48"/>
    </location>
</feature>